<protein>
    <recommendedName>
        <fullName evidence="3">Energy transducer TonB</fullName>
    </recommendedName>
</protein>
<sequence>MRKRALQITISCVGIPLVTGGCVGLDKDWVSAPQCNAPHPVYAKTRIYRSPMMPDPLVSYVVDEHAVVRDVVLKRSSGSDVLDVEALRAVKEMICTRPAMDDRGYAWPYAVTTEIKFGFRQ</sequence>
<evidence type="ECO:0000313" key="1">
    <source>
        <dbReference type="EMBL" id="RSK83530.1"/>
    </source>
</evidence>
<keyword evidence="2" id="KW-1185">Reference proteome</keyword>
<comment type="caution">
    <text evidence="1">The sequence shown here is derived from an EMBL/GenBank/DDBJ whole genome shotgun (WGS) entry which is preliminary data.</text>
</comment>
<organism evidence="1 2">
    <name type="scientific">Pandoraea apista</name>
    <dbReference type="NCBI Taxonomy" id="93218"/>
    <lineage>
        <taxon>Bacteria</taxon>
        <taxon>Pseudomonadati</taxon>
        <taxon>Pseudomonadota</taxon>
        <taxon>Betaproteobacteria</taxon>
        <taxon>Burkholderiales</taxon>
        <taxon>Burkholderiaceae</taxon>
        <taxon>Pandoraea</taxon>
    </lineage>
</organism>
<evidence type="ECO:0008006" key="3">
    <source>
        <dbReference type="Google" id="ProtNLM"/>
    </source>
</evidence>
<proteinExistence type="predicted"/>
<gene>
    <name evidence="1" type="ORF">EJE83_07560</name>
</gene>
<dbReference type="Proteomes" id="UP000270216">
    <property type="component" value="Unassembled WGS sequence"/>
</dbReference>
<evidence type="ECO:0000313" key="2">
    <source>
        <dbReference type="Proteomes" id="UP000270216"/>
    </source>
</evidence>
<dbReference type="SUPFAM" id="SSF74653">
    <property type="entry name" value="TolA/TonB C-terminal domain"/>
    <property type="match status" value="1"/>
</dbReference>
<name>A0ABX9ZRW0_9BURK</name>
<dbReference type="EMBL" id="RWHX01000009">
    <property type="protein sequence ID" value="RSK83530.1"/>
    <property type="molecule type" value="Genomic_DNA"/>
</dbReference>
<dbReference type="PROSITE" id="PS51257">
    <property type="entry name" value="PROKAR_LIPOPROTEIN"/>
    <property type="match status" value="1"/>
</dbReference>
<dbReference type="Gene3D" id="3.30.1150.10">
    <property type="match status" value="1"/>
</dbReference>
<accession>A0ABX9ZRW0</accession>
<reference evidence="1 2" key="1">
    <citation type="submission" date="2018-12" db="EMBL/GenBank/DDBJ databases">
        <title>Whole genome sequence of a Pandoraea apista isolate from a patient with cystic fibrosis.</title>
        <authorList>
            <person name="Kenna D.T."/>
            <person name="Turton J.F."/>
        </authorList>
    </citation>
    <scope>NUCLEOTIDE SEQUENCE [LARGE SCALE GENOMIC DNA]</scope>
    <source>
        <strain evidence="1 2">Pa13324</strain>
    </source>
</reference>